<evidence type="ECO:0000313" key="2">
    <source>
        <dbReference type="EMBL" id="VAW39699.1"/>
    </source>
</evidence>
<dbReference type="Pfam" id="PF01636">
    <property type="entry name" value="APH"/>
    <property type="match status" value="1"/>
</dbReference>
<dbReference type="InterPro" id="IPR002575">
    <property type="entry name" value="Aminoglycoside_PTrfase"/>
</dbReference>
<dbReference type="Gene3D" id="3.90.1200.10">
    <property type="match status" value="1"/>
</dbReference>
<accession>A0A3B0VS11</accession>
<dbReference type="InterPro" id="IPR011009">
    <property type="entry name" value="Kinase-like_dom_sf"/>
</dbReference>
<organism evidence="2">
    <name type="scientific">hydrothermal vent metagenome</name>
    <dbReference type="NCBI Taxonomy" id="652676"/>
    <lineage>
        <taxon>unclassified sequences</taxon>
        <taxon>metagenomes</taxon>
        <taxon>ecological metagenomes</taxon>
    </lineage>
</organism>
<feature type="domain" description="Aminoglycoside phosphotransferase" evidence="1">
    <location>
        <begin position="25"/>
        <end position="259"/>
    </location>
</feature>
<dbReference type="Gene3D" id="3.30.200.20">
    <property type="entry name" value="Phosphorylase Kinase, domain 1"/>
    <property type="match status" value="1"/>
</dbReference>
<dbReference type="EMBL" id="UOEX01000296">
    <property type="protein sequence ID" value="VAW39699.1"/>
    <property type="molecule type" value="Genomic_DNA"/>
</dbReference>
<dbReference type="AlphaFoldDB" id="A0A3B0VS11"/>
<sequence length="339" mass="38622">MRLLIKDILQRAGLLAAGDEFACRSFGGDGSDRLFFRCRAGRRSLIVILPSPTLNQAEAEARASFFIGRHLYDRGVAVPRPYAYDEESAGVIFEDIGTVLLYDEVSRPAAKSSAIKKYYGQALAALAVFQVRGRQDFNPDFCWDTKRYDHGLMLERECHYFSREFCRGYLTVSPPAGLEDDFSRLVKRVGRVSADYLLHRDFQSRNLMIHNDGVKIIDFQGSRLGPLAYDPASLLNDPYVNLAHSWRRELLSVYLRELTKYTAVSELEFMESYYHIALLRNLQVLGAYSFLSRVKGKIFFKRFIAPAFSDLLALLRGELKGVYPHLQRFVTGCPSPEEL</sequence>
<gene>
    <name evidence="2" type="ORF">MNBD_DELTA03-1576</name>
</gene>
<reference evidence="2" key="1">
    <citation type="submission" date="2018-06" db="EMBL/GenBank/DDBJ databases">
        <authorList>
            <person name="Zhirakovskaya E."/>
        </authorList>
    </citation>
    <scope>NUCLEOTIDE SEQUENCE</scope>
</reference>
<protein>
    <recommendedName>
        <fullName evidence="1">Aminoglycoside phosphotransferase domain-containing protein</fullName>
    </recommendedName>
</protein>
<proteinExistence type="predicted"/>
<evidence type="ECO:0000259" key="1">
    <source>
        <dbReference type="Pfam" id="PF01636"/>
    </source>
</evidence>
<dbReference type="SUPFAM" id="SSF56112">
    <property type="entry name" value="Protein kinase-like (PK-like)"/>
    <property type="match status" value="1"/>
</dbReference>
<name>A0A3B0VS11_9ZZZZ</name>